<protein>
    <submittedName>
        <fullName evidence="2">Uncharacterized protein</fullName>
    </submittedName>
</protein>
<reference evidence="2 3" key="1">
    <citation type="submission" date="2020-08" db="EMBL/GenBank/DDBJ databases">
        <title>Genomic Encyclopedia of Type Strains, Phase IV (KMG-IV): sequencing the most valuable type-strain genomes for metagenomic binning, comparative biology and taxonomic classification.</title>
        <authorList>
            <person name="Goeker M."/>
        </authorList>
    </citation>
    <scope>NUCLEOTIDE SEQUENCE [LARGE SCALE GENOMIC DNA]</scope>
    <source>
        <strain evidence="2 3">DSM 103570</strain>
    </source>
</reference>
<keyword evidence="1" id="KW-0812">Transmembrane</keyword>
<feature type="transmembrane region" description="Helical" evidence="1">
    <location>
        <begin position="36"/>
        <end position="54"/>
    </location>
</feature>
<gene>
    <name evidence="2" type="ORF">GGR03_001313</name>
</gene>
<evidence type="ECO:0000313" key="2">
    <source>
        <dbReference type="EMBL" id="MBB4002266.1"/>
    </source>
</evidence>
<dbReference type="RefSeq" id="WP_183206736.1">
    <property type="nucleotide sequence ID" value="NZ_JAAAMM010000001.1"/>
</dbReference>
<feature type="transmembrane region" description="Helical" evidence="1">
    <location>
        <begin position="60"/>
        <end position="77"/>
    </location>
</feature>
<comment type="caution">
    <text evidence="2">The sequence shown here is derived from an EMBL/GenBank/DDBJ whole genome shotgun (WGS) entry which is preliminary data.</text>
</comment>
<name>A0A7W6HBZ4_9HYPH</name>
<dbReference type="Proteomes" id="UP000588647">
    <property type="component" value="Unassembled WGS sequence"/>
</dbReference>
<sequence length="142" mass="15440">MSRSRADMPGRLELLIDRYYWLQQSRQQTARRDGQVLAATLAATLLFLVGPTLGVDAVGLAWFESAVLALAAAYVLATLGRRMRTLDCAARAERELEDAGYGVLGGVVHDRRGRVVERPSGLAFPFETPNPRAALLSRGTGI</sequence>
<evidence type="ECO:0000313" key="3">
    <source>
        <dbReference type="Proteomes" id="UP000588647"/>
    </source>
</evidence>
<organism evidence="2 3">
    <name type="scientific">Aurantimonas endophytica</name>
    <dbReference type="NCBI Taxonomy" id="1522175"/>
    <lineage>
        <taxon>Bacteria</taxon>
        <taxon>Pseudomonadati</taxon>
        <taxon>Pseudomonadota</taxon>
        <taxon>Alphaproteobacteria</taxon>
        <taxon>Hyphomicrobiales</taxon>
        <taxon>Aurantimonadaceae</taxon>
        <taxon>Aurantimonas</taxon>
    </lineage>
</organism>
<dbReference type="AlphaFoldDB" id="A0A7W6HBZ4"/>
<accession>A0A7W6HBZ4</accession>
<keyword evidence="1" id="KW-1133">Transmembrane helix</keyword>
<keyword evidence="1" id="KW-0472">Membrane</keyword>
<evidence type="ECO:0000256" key="1">
    <source>
        <dbReference type="SAM" id="Phobius"/>
    </source>
</evidence>
<dbReference type="EMBL" id="JACIEM010000001">
    <property type="protein sequence ID" value="MBB4002266.1"/>
    <property type="molecule type" value="Genomic_DNA"/>
</dbReference>
<proteinExistence type="predicted"/>
<keyword evidence="3" id="KW-1185">Reference proteome</keyword>